<evidence type="ECO:0000256" key="4">
    <source>
        <dbReference type="ARBA" id="ARBA00023180"/>
    </source>
</evidence>
<dbReference type="InterPro" id="IPR017850">
    <property type="entry name" value="Alkaline_phosphatase_core_sf"/>
</dbReference>
<evidence type="ECO:0000256" key="1">
    <source>
        <dbReference type="ARBA" id="ARBA00008779"/>
    </source>
</evidence>
<dbReference type="Pfam" id="PF00884">
    <property type="entry name" value="Sulfatase"/>
    <property type="match status" value="1"/>
</dbReference>
<feature type="domain" description="Sulfatase N-terminal" evidence="6">
    <location>
        <begin position="2"/>
        <end position="363"/>
    </location>
</feature>
<dbReference type="Gene3D" id="3.40.720.10">
    <property type="entry name" value="Alkaline Phosphatase, subunit A"/>
    <property type="match status" value="1"/>
</dbReference>
<sequence>MIMTDDMRDDDLRFMPLTRRLVGGAGVRFRNSFSPYPLCCPARASVLTGRYTHNHRVLDVEPPWGFPSFDDRSTIATWLNRAGYATVYLGKYLNGYGKWPAPRSSGGRSLHYVPPGWSDWRASFDGGFRRGSRYDGGTYRYFDTTLSADGRGFTPYPGRYQSRVYGDLSERIIRSRARSDRPFFLYVSYSAPHHGLPDEPDDPRPVRRVDGQVSRFPTPARPDGVKGRFDARVREAPGASWSDPDFSDKPGYLRKPPLNRAEKRALLEVTRQRAEALAVVDQQVGRTIRALRVSGELGRTLVVFTSDNGFFLGEQRIREGKVLPHEPSLRTPLLVRGPGIPRGEVRRDPFMSVDFAPTIAAAARVTPPTWTDGVSMLGVARHGDSGWQRGVLTETGPRGTVRRSTDWSGEPLTDGGDRDLRYLIGLRTSRYLYVDVATGSKELYDVVADPREYVNLARDPSYAGLMASFAEQLKGLRSCRGAACRTPLPDELSAPPAS</sequence>
<dbReference type="CDD" id="cd16147">
    <property type="entry name" value="G6S"/>
    <property type="match status" value="1"/>
</dbReference>
<keyword evidence="2" id="KW-0732">Signal</keyword>
<evidence type="ECO:0000313" key="8">
    <source>
        <dbReference type="Proteomes" id="UP001183648"/>
    </source>
</evidence>
<keyword evidence="3" id="KW-0378">Hydrolase</keyword>
<evidence type="ECO:0000256" key="2">
    <source>
        <dbReference type="ARBA" id="ARBA00022729"/>
    </source>
</evidence>
<gene>
    <name evidence="7" type="ORF">J2S63_003241</name>
</gene>
<keyword evidence="4" id="KW-0325">Glycoprotein</keyword>
<proteinExistence type="inferred from homology"/>
<dbReference type="PROSITE" id="PS00523">
    <property type="entry name" value="SULFATASE_1"/>
    <property type="match status" value="1"/>
</dbReference>
<dbReference type="InterPro" id="IPR024607">
    <property type="entry name" value="Sulfatase_CS"/>
</dbReference>
<evidence type="ECO:0000313" key="7">
    <source>
        <dbReference type="EMBL" id="MDR7363688.1"/>
    </source>
</evidence>
<evidence type="ECO:0000259" key="6">
    <source>
        <dbReference type="Pfam" id="PF00884"/>
    </source>
</evidence>
<protein>
    <submittedName>
        <fullName evidence="7">Arylsulfatase A-like enzyme</fullName>
    </submittedName>
</protein>
<dbReference type="EMBL" id="JAVDYG010000001">
    <property type="protein sequence ID" value="MDR7363688.1"/>
    <property type="molecule type" value="Genomic_DNA"/>
</dbReference>
<dbReference type="Proteomes" id="UP001183648">
    <property type="component" value="Unassembled WGS sequence"/>
</dbReference>
<name>A0ABU2BZ56_9ACTN</name>
<dbReference type="InterPro" id="IPR000917">
    <property type="entry name" value="Sulfatase_N"/>
</dbReference>
<dbReference type="PANTHER" id="PTHR43108">
    <property type="entry name" value="N-ACETYLGLUCOSAMINE-6-SULFATASE FAMILY MEMBER"/>
    <property type="match status" value="1"/>
</dbReference>
<dbReference type="PANTHER" id="PTHR43108:SF8">
    <property type="entry name" value="SD21168P"/>
    <property type="match status" value="1"/>
</dbReference>
<organism evidence="7 8">
    <name type="scientific">Nocardioides marmoribigeumensis</name>
    <dbReference type="NCBI Taxonomy" id="433649"/>
    <lineage>
        <taxon>Bacteria</taxon>
        <taxon>Bacillati</taxon>
        <taxon>Actinomycetota</taxon>
        <taxon>Actinomycetes</taxon>
        <taxon>Propionibacteriales</taxon>
        <taxon>Nocardioidaceae</taxon>
        <taxon>Nocardioides</taxon>
    </lineage>
</organism>
<dbReference type="SUPFAM" id="SSF53649">
    <property type="entry name" value="Alkaline phosphatase-like"/>
    <property type="match status" value="1"/>
</dbReference>
<feature type="region of interest" description="Disordered" evidence="5">
    <location>
        <begin position="388"/>
        <end position="408"/>
    </location>
</feature>
<accession>A0ABU2BZ56</accession>
<feature type="region of interest" description="Disordered" evidence="5">
    <location>
        <begin position="236"/>
        <end position="255"/>
    </location>
</feature>
<keyword evidence="8" id="KW-1185">Reference proteome</keyword>
<reference evidence="7 8" key="1">
    <citation type="submission" date="2023-07" db="EMBL/GenBank/DDBJ databases">
        <title>Sequencing the genomes of 1000 actinobacteria strains.</title>
        <authorList>
            <person name="Klenk H.-P."/>
        </authorList>
    </citation>
    <scope>NUCLEOTIDE SEQUENCE [LARGE SCALE GENOMIC DNA]</scope>
    <source>
        <strain evidence="7 8">DSM 19426</strain>
    </source>
</reference>
<comment type="similarity">
    <text evidence="1">Belongs to the sulfatase family.</text>
</comment>
<evidence type="ECO:0000256" key="3">
    <source>
        <dbReference type="ARBA" id="ARBA00022801"/>
    </source>
</evidence>
<comment type="caution">
    <text evidence="7">The sequence shown here is derived from an EMBL/GenBank/DDBJ whole genome shotgun (WGS) entry which is preliminary data.</text>
</comment>
<evidence type="ECO:0000256" key="5">
    <source>
        <dbReference type="SAM" id="MobiDB-lite"/>
    </source>
</evidence>
<dbReference type="RefSeq" id="WP_310304359.1">
    <property type="nucleotide sequence ID" value="NZ_BAAAPS010000012.1"/>
</dbReference>